<dbReference type="PROSITE" id="PS00136">
    <property type="entry name" value="SUBTILASE_ASP"/>
    <property type="match status" value="1"/>
</dbReference>
<dbReference type="PANTHER" id="PTHR43806">
    <property type="entry name" value="PEPTIDASE S8"/>
    <property type="match status" value="1"/>
</dbReference>
<dbReference type="Proteomes" id="UP000663853">
    <property type="component" value="Unassembled WGS sequence"/>
</dbReference>
<dbReference type="CDD" id="cd07489">
    <property type="entry name" value="Peptidases_S8_5"/>
    <property type="match status" value="1"/>
</dbReference>
<dbReference type="PROSITE" id="PS00137">
    <property type="entry name" value="SUBTILASE_HIS"/>
    <property type="match status" value="1"/>
</dbReference>
<dbReference type="InterPro" id="IPR015500">
    <property type="entry name" value="Peptidase_S8_subtilisin-rel"/>
</dbReference>
<evidence type="ECO:0000259" key="11">
    <source>
        <dbReference type="Pfam" id="PF00082"/>
    </source>
</evidence>
<dbReference type="GO" id="GO:0006508">
    <property type="term" value="P:proteolysis"/>
    <property type="evidence" value="ECO:0007669"/>
    <property type="project" value="UniProtKB-KW"/>
</dbReference>
<dbReference type="PROSITE" id="PS51892">
    <property type="entry name" value="SUBTILASE"/>
    <property type="match status" value="1"/>
</dbReference>
<dbReference type="InterPro" id="IPR003137">
    <property type="entry name" value="PA_domain"/>
</dbReference>
<dbReference type="GO" id="GO:0004252">
    <property type="term" value="F:serine-type endopeptidase activity"/>
    <property type="evidence" value="ECO:0007669"/>
    <property type="project" value="UniProtKB-UniRule"/>
</dbReference>
<dbReference type="Pfam" id="PF06280">
    <property type="entry name" value="fn3_5"/>
    <property type="match status" value="1"/>
</dbReference>
<evidence type="ECO:0000256" key="9">
    <source>
        <dbReference type="RuleBase" id="RU003355"/>
    </source>
</evidence>
<dbReference type="InterPro" id="IPR022398">
    <property type="entry name" value="Peptidase_S8_His-AS"/>
</dbReference>
<sequence>MKFILPCVVVAQLVTAAVDIKSINHASAARTVPNSYIVELSKDSHFKRGFASPHEEFYHDLRRRGVNWEVTKEYSDNLLTGAAVRLRSHVDLVKLSEAAGVEFIAPVYLYPAPKPVFHQLMRVATNATALGDTFSTHVMTGVDKLHAEGYFGQGIKIGLIDSGVDYTHPSLGGAIGPGNKIIGGYDFVGDNYTGLPETPPVPDPDPLDQCYGHGTHVAGIIGANPNNPWNISGVAYQSKLNAYRVFGCEGFVADDVLIDALLRAHADGNNIINLSLGAPSGWSQSLTSVVASRIARDGQIVTIAAGNDGQYGAWYTGSPATGLDVISVGSVDNTVIYQQNATVSNGRDISYQSFHPLDIPNGLQLYATSTDVDATADACESLPINTPNLSNRLVIIRRGTCLFDAKINNTAARGARYFLIYDNVDEPLFSISTGQYPGALISQADGVFLVRQAISRNLTVSFPNASFTVANPAGGLVSPFSSYGPSYDMYLKPAITAPGDSIPSTWPVNMGSWELGSGTSMATPFVAGAAALLLQILGKNATTAQAVRSIFQNTAIPTMRTENTSLIPTAAQQGAGLLNVYNAVKNTGSLLPAELLLNDTAYFKGAHTLVVQNGGTEDVTYIFSHVPAGTINTMSGIQPILGPIDNFDNAAAATIEPIKVTVPAGSSASINVTIIPPANLNETQFPVYSGYIRATGSNNSTLQSTYIGVAAQLKDMKVIDNTDAYFGNIRLPTIVDALGNQILSNESSTFTLNANDTPTAVFRLLAGSPLIQFDLVDSRANLTTGEEYPAETPSPHAATLGRSTRNWLAPNEVQTTGTFAGVPSLGVIYLEYYIPRNSNANTTEDGGYYRLTINEFANGTAIPDGSYRVLFRALKITGNPEYEEYYETWTSPKIVVKSG</sequence>
<keyword evidence="2" id="KW-0964">Secreted</keyword>
<keyword evidence="5 8" id="KW-0378">Hydrolase</keyword>
<feature type="chain" id="PRO_5034409429" description="Minor extracellular protease vpr" evidence="10">
    <location>
        <begin position="17"/>
        <end position="899"/>
    </location>
</feature>
<dbReference type="AlphaFoldDB" id="A0A8H3CZN9"/>
<feature type="domain" description="PA" evidence="12">
    <location>
        <begin position="375"/>
        <end position="446"/>
    </location>
</feature>
<name>A0A8H3CZN9_9AGAM</name>
<keyword evidence="3 8" id="KW-0645">Protease</keyword>
<comment type="similarity">
    <text evidence="1 8 9">Belongs to the peptidase S8 family.</text>
</comment>
<dbReference type="GO" id="GO:0005615">
    <property type="term" value="C:extracellular space"/>
    <property type="evidence" value="ECO:0007669"/>
    <property type="project" value="TreeGrafter"/>
</dbReference>
<evidence type="ECO:0000256" key="8">
    <source>
        <dbReference type="PROSITE-ProRule" id="PRU01240"/>
    </source>
</evidence>
<accession>A0A8H3CZN9</accession>
<evidence type="ECO:0000256" key="6">
    <source>
        <dbReference type="ARBA" id="ARBA00022825"/>
    </source>
</evidence>
<dbReference type="PANTHER" id="PTHR43806:SF66">
    <property type="entry name" value="SERIN ENDOPEPTIDASE"/>
    <property type="match status" value="1"/>
</dbReference>
<dbReference type="PRINTS" id="PR00723">
    <property type="entry name" value="SUBTILISIN"/>
</dbReference>
<evidence type="ECO:0000256" key="1">
    <source>
        <dbReference type="ARBA" id="ARBA00011073"/>
    </source>
</evidence>
<evidence type="ECO:0000256" key="5">
    <source>
        <dbReference type="ARBA" id="ARBA00022801"/>
    </source>
</evidence>
<comment type="caution">
    <text evidence="14">The sequence shown here is derived from an EMBL/GenBank/DDBJ whole genome shotgun (WGS) entry which is preliminary data.</text>
</comment>
<dbReference type="InterPro" id="IPR034187">
    <property type="entry name" value="Peptidases_S8_5"/>
</dbReference>
<dbReference type="InterPro" id="IPR023827">
    <property type="entry name" value="Peptidase_S8_Asp-AS"/>
</dbReference>
<reference evidence="14" key="1">
    <citation type="submission" date="2021-01" db="EMBL/GenBank/DDBJ databases">
        <authorList>
            <person name="Kaushik A."/>
        </authorList>
    </citation>
    <scope>NUCLEOTIDE SEQUENCE</scope>
    <source>
        <strain evidence="14">AG6-10EEA</strain>
    </source>
</reference>
<evidence type="ECO:0000313" key="15">
    <source>
        <dbReference type="Proteomes" id="UP000663853"/>
    </source>
</evidence>
<dbReference type="InterPro" id="IPR000209">
    <property type="entry name" value="Peptidase_S8/S53_dom"/>
</dbReference>
<dbReference type="GO" id="GO:0016020">
    <property type="term" value="C:membrane"/>
    <property type="evidence" value="ECO:0007669"/>
    <property type="project" value="InterPro"/>
</dbReference>
<gene>
    <name evidence="14" type="ORF">RDB_LOCUS121711</name>
</gene>
<evidence type="ECO:0000256" key="2">
    <source>
        <dbReference type="ARBA" id="ARBA00022512"/>
    </source>
</evidence>
<evidence type="ECO:0000259" key="13">
    <source>
        <dbReference type="Pfam" id="PF06280"/>
    </source>
</evidence>
<dbReference type="Gene3D" id="3.40.50.200">
    <property type="entry name" value="Peptidase S8/S53 domain"/>
    <property type="match status" value="2"/>
</dbReference>
<feature type="signal peptide" evidence="10">
    <location>
        <begin position="1"/>
        <end position="16"/>
    </location>
</feature>
<evidence type="ECO:0000256" key="3">
    <source>
        <dbReference type="ARBA" id="ARBA00022670"/>
    </source>
</evidence>
<keyword evidence="4 10" id="KW-0732">Signal</keyword>
<keyword evidence="6 8" id="KW-0720">Serine protease</keyword>
<evidence type="ECO:0000256" key="7">
    <source>
        <dbReference type="PIRSR" id="PIRSR615500-1"/>
    </source>
</evidence>
<dbReference type="InterPro" id="IPR036852">
    <property type="entry name" value="Peptidase_S8/S53_dom_sf"/>
</dbReference>
<proteinExistence type="inferred from homology"/>
<dbReference type="InterPro" id="IPR050131">
    <property type="entry name" value="Peptidase_S8_subtilisin-like"/>
</dbReference>
<feature type="active site" description="Charge relay system" evidence="7 8">
    <location>
        <position position="213"/>
    </location>
</feature>
<dbReference type="Pfam" id="PF00082">
    <property type="entry name" value="Peptidase_S8"/>
    <property type="match status" value="1"/>
</dbReference>
<dbReference type="InterPro" id="IPR010435">
    <property type="entry name" value="C5a/SBT2-like_Fn3"/>
</dbReference>
<dbReference type="EMBL" id="CAJMXA010003613">
    <property type="protein sequence ID" value="CAE6507200.1"/>
    <property type="molecule type" value="Genomic_DNA"/>
</dbReference>
<dbReference type="InterPro" id="IPR023828">
    <property type="entry name" value="Peptidase_S8_Ser-AS"/>
</dbReference>
<organism evidence="14 15">
    <name type="scientific">Rhizoctonia solani</name>
    <dbReference type="NCBI Taxonomy" id="456999"/>
    <lineage>
        <taxon>Eukaryota</taxon>
        <taxon>Fungi</taxon>
        <taxon>Dikarya</taxon>
        <taxon>Basidiomycota</taxon>
        <taxon>Agaricomycotina</taxon>
        <taxon>Agaricomycetes</taxon>
        <taxon>Cantharellales</taxon>
        <taxon>Ceratobasidiaceae</taxon>
        <taxon>Rhizoctonia</taxon>
    </lineage>
</organism>
<dbReference type="Pfam" id="PF02225">
    <property type="entry name" value="PA"/>
    <property type="match status" value="1"/>
</dbReference>
<evidence type="ECO:0000256" key="4">
    <source>
        <dbReference type="ARBA" id="ARBA00022729"/>
    </source>
</evidence>
<evidence type="ECO:0000313" key="14">
    <source>
        <dbReference type="EMBL" id="CAE6507200.1"/>
    </source>
</evidence>
<dbReference type="PROSITE" id="PS00138">
    <property type="entry name" value="SUBTILASE_SER"/>
    <property type="match status" value="1"/>
</dbReference>
<evidence type="ECO:0000256" key="10">
    <source>
        <dbReference type="SAM" id="SignalP"/>
    </source>
</evidence>
<feature type="active site" description="Charge relay system" evidence="7 8">
    <location>
        <position position="161"/>
    </location>
</feature>
<evidence type="ECO:0000259" key="12">
    <source>
        <dbReference type="Pfam" id="PF02225"/>
    </source>
</evidence>
<feature type="active site" description="Charge relay system" evidence="7 8">
    <location>
        <position position="520"/>
    </location>
</feature>
<protein>
    <recommendedName>
        <fullName evidence="16">Minor extracellular protease vpr</fullName>
    </recommendedName>
</protein>
<keyword evidence="2" id="KW-0134">Cell wall</keyword>
<feature type="domain" description="Peptidase S8/S53" evidence="11">
    <location>
        <begin position="152"/>
        <end position="564"/>
    </location>
</feature>
<dbReference type="SUPFAM" id="SSF52743">
    <property type="entry name" value="Subtilisin-like"/>
    <property type="match status" value="1"/>
</dbReference>
<evidence type="ECO:0008006" key="16">
    <source>
        <dbReference type="Google" id="ProtNLM"/>
    </source>
</evidence>
<feature type="domain" description="C5a peptidase/Subtilisin-like protease SBT2-like Fn3-like" evidence="13">
    <location>
        <begin position="597"/>
        <end position="700"/>
    </location>
</feature>